<feature type="transmembrane region" description="Helical" evidence="10">
    <location>
        <begin position="49"/>
        <end position="73"/>
    </location>
</feature>
<dbReference type="InterPro" id="IPR048279">
    <property type="entry name" value="MdtK-like"/>
</dbReference>
<organism evidence="11 12">
    <name type="scientific">Tepidibacter hydrothermalis</name>
    <dbReference type="NCBI Taxonomy" id="3036126"/>
    <lineage>
        <taxon>Bacteria</taxon>
        <taxon>Bacillati</taxon>
        <taxon>Bacillota</taxon>
        <taxon>Clostridia</taxon>
        <taxon>Peptostreptococcales</taxon>
        <taxon>Peptostreptococcaceae</taxon>
        <taxon>Tepidibacter</taxon>
    </lineage>
</organism>
<dbReference type="PANTHER" id="PTHR43823:SF3">
    <property type="entry name" value="MULTIDRUG EXPORT PROTEIN MEPA"/>
    <property type="match status" value="1"/>
</dbReference>
<dbReference type="EMBL" id="CP120733">
    <property type="protein sequence ID" value="WFD10799.1"/>
    <property type="molecule type" value="Genomic_DNA"/>
</dbReference>
<keyword evidence="6 10" id="KW-0812">Transmembrane</keyword>
<keyword evidence="7 10" id="KW-1133">Transmembrane helix</keyword>
<feature type="transmembrane region" description="Helical" evidence="10">
    <location>
        <begin position="94"/>
        <end position="117"/>
    </location>
</feature>
<feature type="transmembrane region" description="Helical" evidence="10">
    <location>
        <begin position="272"/>
        <end position="297"/>
    </location>
</feature>
<accession>A0ABY8EGB6</accession>
<proteinExistence type="inferred from homology"/>
<evidence type="ECO:0000313" key="12">
    <source>
        <dbReference type="Proteomes" id="UP001222800"/>
    </source>
</evidence>
<dbReference type="Proteomes" id="UP001222800">
    <property type="component" value="Chromosome"/>
</dbReference>
<feature type="transmembrane region" description="Helical" evidence="10">
    <location>
        <begin position="166"/>
        <end position="189"/>
    </location>
</feature>
<feature type="transmembrane region" description="Helical" evidence="10">
    <location>
        <begin position="137"/>
        <end position="154"/>
    </location>
</feature>
<feature type="transmembrane region" description="Helical" evidence="10">
    <location>
        <begin position="235"/>
        <end position="260"/>
    </location>
</feature>
<dbReference type="Pfam" id="PF01554">
    <property type="entry name" value="MatE"/>
    <property type="match status" value="2"/>
</dbReference>
<evidence type="ECO:0000256" key="5">
    <source>
        <dbReference type="ARBA" id="ARBA00022475"/>
    </source>
</evidence>
<gene>
    <name evidence="11" type="ORF">P4S50_01600</name>
</gene>
<feature type="transmembrane region" description="Helical" evidence="10">
    <location>
        <begin position="418"/>
        <end position="438"/>
    </location>
</feature>
<dbReference type="InterPro" id="IPR045070">
    <property type="entry name" value="MATE_MepA-like"/>
</dbReference>
<keyword evidence="5" id="KW-1003">Cell membrane</keyword>
<feature type="transmembrane region" description="Helical" evidence="10">
    <location>
        <begin position="20"/>
        <end position="37"/>
    </location>
</feature>
<evidence type="ECO:0000256" key="3">
    <source>
        <dbReference type="ARBA" id="ARBA00022106"/>
    </source>
</evidence>
<evidence type="ECO:0000256" key="6">
    <source>
        <dbReference type="ARBA" id="ARBA00022692"/>
    </source>
</evidence>
<evidence type="ECO:0000313" key="11">
    <source>
        <dbReference type="EMBL" id="WFD10799.1"/>
    </source>
</evidence>
<feature type="transmembrane region" description="Helical" evidence="10">
    <location>
        <begin position="195"/>
        <end position="215"/>
    </location>
</feature>
<feature type="transmembrane region" description="Helical" evidence="10">
    <location>
        <begin position="317"/>
        <end position="338"/>
    </location>
</feature>
<dbReference type="RefSeq" id="WP_277732765.1">
    <property type="nucleotide sequence ID" value="NZ_CP120733.1"/>
</dbReference>
<evidence type="ECO:0000256" key="1">
    <source>
        <dbReference type="ARBA" id="ARBA00004651"/>
    </source>
</evidence>
<evidence type="ECO:0000256" key="10">
    <source>
        <dbReference type="SAM" id="Phobius"/>
    </source>
</evidence>
<name>A0ABY8EGB6_9FIRM</name>
<comment type="similarity">
    <text evidence="2">Belongs to the multi antimicrobial extrusion (MATE) (TC 2.A.66.1) family. MepA subfamily.</text>
</comment>
<dbReference type="InterPro" id="IPR051327">
    <property type="entry name" value="MATE_MepA_subfamily"/>
</dbReference>
<evidence type="ECO:0000256" key="2">
    <source>
        <dbReference type="ARBA" id="ARBA00008417"/>
    </source>
</evidence>
<evidence type="ECO:0000256" key="4">
    <source>
        <dbReference type="ARBA" id="ARBA00022448"/>
    </source>
</evidence>
<keyword evidence="8 10" id="KW-0472">Membrane</keyword>
<evidence type="ECO:0000256" key="7">
    <source>
        <dbReference type="ARBA" id="ARBA00022989"/>
    </source>
</evidence>
<protein>
    <recommendedName>
        <fullName evidence="3">Multidrug export protein MepA</fullName>
    </recommendedName>
</protein>
<feature type="transmembrane region" description="Helical" evidence="10">
    <location>
        <begin position="358"/>
        <end position="380"/>
    </location>
</feature>
<evidence type="ECO:0000256" key="8">
    <source>
        <dbReference type="ARBA" id="ARBA00023136"/>
    </source>
</evidence>
<dbReference type="CDD" id="cd13143">
    <property type="entry name" value="MATE_MepA_like"/>
    <property type="match status" value="1"/>
</dbReference>
<reference evidence="11 12" key="1">
    <citation type="submission" date="2023-03" db="EMBL/GenBank/DDBJ databases">
        <title>Complete genome sequence of Tepidibacter sp. SWIR-1, isolated from a deep-sea hydrothermal vent.</title>
        <authorList>
            <person name="Li X."/>
        </authorList>
    </citation>
    <scope>NUCLEOTIDE SEQUENCE [LARGE SCALE GENOMIC DNA]</scope>
    <source>
        <strain evidence="11 12">SWIR-1</strain>
    </source>
</reference>
<dbReference type="PANTHER" id="PTHR43823">
    <property type="entry name" value="SPORULATION PROTEIN YKVU"/>
    <property type="match status" value="1"/>
</dbReference>
<evidence type="ECO:0000256" key="9">
    <source>
        <dbReference type="ARBA" id="ARBA00023251"/>
    </source>
</evidence>
<comment type="subcellular location">
    <subcellularLocation>
        <location evidence="1">Cell membrane</location>
        <topology evidence="1">Multi-pass membrane protein</topology>
    </subcellularLocation>
</comment>
<sequence>MNERNQMLETGDIKKTLFKLSMPAIIGLLVSALYNIIDGIFIGKGAGPLAFGALTVAFPIQMVITAIAQMVGMGASSVYSRALGEKDYEKAETVVGNAFLSNIVLGLLMVSIGLIFIDPILLLFGATTEIMPYAKDYVSVILIGSIFNQFAMSTNSLIRAEGNSKAAMFTMLVGAVLNTILDPIFIFGFGMGIKGAAIATSLAQFCSFLFVIFYLKGDKTNMKPKAHHYKPNKNILNQIFSIGFSSFARQIASSFVAILLNHSLKIYGGNDAFAIYGAAFKILMFLMMPLFGIVQGLQPLVGYNYGARQMHRVNKSIKYALIGTTAFAVTSVLFGMLFPKQLMGLFLTDPELVDESATVLRIILLFMPVIGIQSVGGSVYQSIGKAIPALVLSALRQVILFAPLLIILPRLINPPLLGVWITFPMSDAISTLITGIMLKKEMNLMAKQNKEVI</sequence>
<dbReference type="InterPro" id="IPR002528">
    <property type="entry name" value="MATE_fam"/>
</dbReference>
<keyword evidence="4" id="KW-0813">Transport</keyword>
<feature type="transmembrane region" description="Helical" evidence="10">
    <location>
        <begin position="387"/>
        <end position="412"/>
    </location>
</feature>
<dbReference type="PIRSF" id="PIRSF006603">
    <property type="entry name" value="DinF"/>
    <property type="match status" value="1"/>
</dbReference>
<keyword evidence="12" id="KW-1185">Reference proteome</keyword>
<keyword evidence="9" id="KW-0046">Antibiotic resistance</keyword>
<dbReference type="NCBIfam" id="TIGR00797">
    <property type="entry name" value="matE"/>
    <property type="match status" value="1"/>
</dbReference>